<protein>
    <submittedName>
        <fullName evidence="1">Uncharacterized protein</fullName>
    </submittedName>
</protein>
<dbReference type="AlphaFoldDB" id="A0A291C1G5"/>
<dbReference type="EMBL" id="CP023483">
    <property type="protein sequence ID" value="ATF27196.1"/>
    <property type="molecule type" value="Genomic_DNA"/>
</dbReference>
<gene>
    <name evidence="1" type="ORF">CNY62_02485</name>
</gene>
<dbReference type="OrthoDB" id="2877109at2"/>
<sequence>MKNVNINSAREVEKVKRYLNLLDIYYQLDDAIKEQGPVVTTENGKQSFVKTHPAIDAKNKINTALLSLEKTFTFIDSDQDDDGL</sequence>
<proteinExistence type="predicted"/>
<dbReference type="Proteomes" id="UP000243591">
    <property type="component" value="Chromosome"/>
</dbReference>
<evidence type="ECO:0000313" key="1">
    <source>
        <dbReference type="EMBL" id="ATF27196.1"/>
    </source>
</evidence>
<dbReference type="Pfam" id="PF05119">
    <property type="entry name" value="Terminase_4"/>
    <property type="match status" value="1"/>
</dbReference>
<accession>A0A291C1G5</accession>
<dbReference type="InterPro" id="IPR006448">
    <property type="entry name" value="Phage_term_ssu_P27"/>
</dbReference>
<organism evidence="1 2">
    <name type="scientific">Brochothrix thermosphacta</name>
    <name type="common">Microbacterium thermosphactum</name>
    <dbReference type="NCBI Taxonomy" id="2756"/>
    <lineage>
        <taxon>Bacteria</taxon>
        <taxon>Bacillati</taxon>
        <taxon>Bacillota</taxon>
        <taxon>Bacilli</taxon>
        <taxon>Bacillales</taxon>
        <taxon>Listeriaceae</taxon>
        <taxon>Brochothrix</taxon>
    </lineage>
</organism>
<dbReference type="KEGG" id="bths:CNY62_02485"/>
<evidence type="ECO:0000313" key="2">
    <source>
        <dbReference type="Proteomes" id="UP000243591"/>
    </source>
</evidence>
<reference evidence="1 2" key="1">
    <citation type="submission" date="2017-09" db="EMBL/GenBank/DDBJ databases">
        <title>Complete Genome Sequences of Two Strains of the Meat Spoilage Bacterium Brochothrix thermosphacta Isolated from Ground Chicken.</title>
        <authorList>
            <person name="Paoli G.C."/>
            <person name="Wijey C."/>
            <person name="Chen C.-Y."/>
            <person name="Nguyen L."/>
            <person name="Yan X."/>
            <person name="Irwin P.L."/>
        </authorList>
    </citation>
    <scope>NUCLEOTIDE SEQUENCE [LARGE SCALE GENOMIC DNA]</scope>
    <source>
        <strain evidence="1 2">BI</strain>
    </source>
</reference>
<keyword evidence="2" id="KW-1185">Reference proteome</keyword>
<name>A0A291C1G5_BROTH</name>